<keyword evidence="2" id="KW-1185">Reference proteome</keyword>
<evidence type="ECO:0000313" key="2">
    <source>
        <dbReference type="Proteomes" id="UP001150581"/>
    </source>
</evidence>
<proteinExistence type="predicted"/>
<name>A0ACC1IDL9_9FUNG</name>
<protein>
    <submittedName>
        <fullName evidence="1">Uncharacterized protein</fullName>
    </submittedName>
</protein>
<comment type="caution">
    <text evidence="1">The sequence shown here is derived from an EMBL/GenBank/DDBJ whole genome shotgun (WGS) entry which is preliminary data.</text>
</comment>
<sequence>MTKRRRLELRDQTKESFYHAYNGYMKHAFPFDELNPITCTGRGRDRVVPKNININDVLGDYLLTLVDTLDMLAVLGDKEEFANAVAKTIQFLPDFDIDSHVQVFEVTIRMLGGLLSAHIIATDEKDTLGMRLDNDKGGNGTAYNGELLRLARDLGYRLLPAFEASPTGIPYPRTNLKRGFPKGETSNTCAAGVGTLLLEFGTLSRLTNETIFEDLARHALNELWVERSKKNLFGNTYDLEKQRWESTVAGVSAGIDSLYEYMLKSYVYFGDQQYLQAFEVSYSALLQHARDTMGGYAFFNVDMHSAEVTSTWIDSLSAYFPGLMVLAGDVDGAESAYMLYYHLWRRFRAMPERFNLFLREPDIAFYPLRPEFIESTYFLYRATHDPFYLDIGEMVLADINALFRTSCGYASMQSVFTRQLEERMESFFLSETLKYLFLLFDEDNPLHKHHSNFVFTTEGHVLLPLSPVGSNSLAQYPPESTFSRRSLLHSEHPPRKMEPSIYRATNIRQKLQSVHPDDMFALPKFTALDLLADDSDADTFDSAAHTHMSRQCLVPRALNIVKTESAKVTSGAKPASAQFAVEWSQPHLQSPLAQLYAMQELSRAINGITGRSPVEIEEREYLSALLVNRGACTMPLRADFYNIDTLVSGGHNAEYARNGTAVLDLSLAMAMEYGGMCSLSANLHLSERHNGWMATALDQAGRFADAQGLRNPPGFAETWLTPNTRQISFMEFVLSRAVNEEVTSHIIPPQPRARHGVPLLKGLWDSEEPNARSQDMAAELHKDIDPIATASLPPNKSKDTVQPKRRGYGLADQLSGGKDGVLPPNQQLVITNGAGQVMTDYIVVRVSTDVSLRDFVRAIPIHNDTSHATKRTWTKLFSRTDSPAPVSTLEDIATKISAKAKANADIKDQNAKSKYRPNSDHSHRRREYSGRLAEFAEISLYSRYSLPLVPRPTTLVMLHLFSSSAVYGCEEYTPWEKRLVRGKIVAVRAGGGCTVWEKAIQTMRAGAKALLVNAADADDGHSHCAPLGQCVRRRPVLVQNLRDAEQMCLCKHVDSSCASSSSQRRKSDIKKQHSVTMPVVIVDQSVVEELQAYLIAGLHVRIELL</sequence>
<dbReference type="EMBL" id="JANBPG010001069">
    <property type="protein sequence ID" value="KAJ1891981.1"/>
    <property type="molecule type" value="Genomic_DNA"/>
</dbReference>
<gene>
    <name evidence="1" type="ORF">LPJ66_006616</name>
</gene>
<dbReference type="Proteomes" id="UP001150581">
    <property type="component" value="Unassembled WGS sequence"/>
</dbReference>
<accession>A0ACC1IDL9</accession>
<evidence type="ECO:0000313" key="1">
    <source>
        <dbReference type="EMBL" id="KAJ1891981.1"/>
    </source>
</evidence>
<organism evidence="1 2">
    <name type="scientific">Kickxella alabastrina</name>
    <dbReference type="NCBI Taxonomy" id="61397"/>
    <lineage>
        <taxon>Eukaryota</taxon>
        <taxon>Fungi</taxon>
        <taxon>Fungi incertae sedis</taxon>
        <taxon>Zoopagomycota</taxon>
        <taxon>Kickxellomycotina</taxon>
        <taxon>Kickxellomycetes</taxon>
        <taxon>Kickxellales</taxon>
        <taxon>Kickxellaceae</taxon>
        <taxon>Kickxella</taxon>
    </lineage>
</organism>
<reference evidence="1" key="1">
    <citation type="submission" date="2022-07" db="EMBL/GenBank/DDBJ databases">
        <title>Phylogenomic reconstructions and comparative analyses of Kickxellomycotina fungi.</title>
        <authorList>
            <person name="Reynolds N.K."/>
            <person name="Stajich J.E."/>
            <person name="Barry K."/>
            <person name="Grigoriev I.V."/>
            <person name="Crous P."/>
            <person name="Smith M.E."/>
        </authorList>
    </citation>
    <scope>NUCLEOTIDE SEQUENCE</scope>
    <source>
        <strain evidence="1">Benny 63K</strain>
    </source>
</reference>